<evidence type="ECO:0000256" key="2">
    <source>
        <dbReference type="SAM" id="MobiDB-lite"/>
    </source>
</evidence>
<name>A0A139HL88_9PEZI</name>
<organism evidence="3 4">
    <name type="scientific">Pseudocercospora eumusae</name>
    <dbReference type="NCBI Taxonomy" id="321146"/>
    <lineage>
        <taxon>Eukaryota</taxon>
        <taxon>Fungi</taxon>
        <taxon>Dikarya</taxon>
        <taxon>Ascomycota</taxon>
        <taxon>Pezizomycotina</taxon>
        <taxon>Dothideomycetes</taxon>
        <taxon>Dothideomycetidae</taxon>
        <taxon>Mycosphaerellales</taxon>
        <taxon>Mycosphaerellaceae</taxon>
        <taxon>Pseudocercospora</taxon>
    </lineage>
</organism>
<feature type="compositionally biased region" description="Acidic residues" evidence="2">
    <location>
        <begin position="223"/>
        <end position="241"/>
    </location>
</feature>
<gene>
    <name evidence="3" type="ORF">AC578_7691</name>
</gene>
<sequence length="357" mass="40204">MLLHRYISKPHKLSKLNTQRPSLAALVPNMSKQIPHRRKPATKDTLTPITIPLAIWRKARQNHTFFKFTPYQALGEEKSRAERDQIIDSIRKLSGQDDPITCIPRTARDDAKGNCARDCSASFLRVIMKCVSETRHRAELSDLRGRNNISPKLASVINDLEQKADHISSGYQLGRPTTYTTFEAKFEDEVRESSGRKRGAANSAKARLAAYGSYNSSNKQIDTDDDYTEGEEEDNDDDDDEIQVKLRSRASSIAQHDPDSEPISPATEDTSLAIPQQTLFISPPPTSTTGTPSVCMSDFGGAQTNPLYEADSVKRKRMLDIEDMELEMRQIELRRKLKAARRAEELELENEKAGRRA</sequence>
<accession>A0A139HL88</accession>
<dbReference type="AlphaFoldDB" id="A0A139HL88"/>
<dbReference type="OrthoDB" id="3649860at2759"/>
<comment type="caution">
    <text evidence="3">The sequence shown here is derived from an EMBL/GenBank/DDBJ whole genome shotgun (WGS) entry which is preliminary data.</text>
</comment>
<evidence type="ECO:0000313" key="4">
    <source>
        <dbReference type="Proteomes" id="UP000070133"/>
    </source>
</evidence>
<evidence type="ECO:0000256" key="1">
    <source>
        <dbReference type="SAM" id="Coils"/>
    </source>
</evidence>
<reference evidence="3 4" key="1">
    <citation type="submission" date="2015-07" db="EMBL/GenBank/DDBJ databases">
        <title>Comparative genomics of the Sigatoka disease complex on banana suggests a link between parallel evolutionary changes in Pseudocercospora fijiensis and Pseudocercospora eumusae and increased virulence on the banana host.</title>
        <authorList>
            <person name="Chang T.-C."/>
            <person name="Salvucci A."/>
            <person name="Crous P.W."/>
            <person name="Stergiopoulos I."/>
        </authorList>
    </citation>
    <scope>NUCLEOTIDE SEQUENCE [LARGE SCALE GENOMIC DNA]</scope>
    <source>
        <strain evidence="3 4">CBS 114824</strain>
    </source>
</reference>
<dbReference type="EMBL" id="LFZN01000033">
    <property type="protein sequence ID" value="KXT03152.1"/>
    <property type="molecule type" value="Genomic_DNA"/>
</dbReference>
<feature type="region of interest" description="Disordered" evidence="2">
    <location>
        <begin position="215"/>
        <end position="241"/>
    </location>
</feature>
<evidence type="ECO:0000313" key="3">
    <source>
        <dbReference type="EMBL" id="KXT03152.1"/>
    </source>
</evidence>
<protein>
    <submittedName>
        <fullName evidence="3">Uncharacterized protein</fullName>
    </submittedName>
</protein>
<proteinExistence type="predicted"/>
<dbReference type="Proteomes" id="UP000070133">
    <property type="component" value="Unassembled WGS sequence"/>
</dbReference>
<keyword evidence="4" id="KW-1185">Reference proteome</keyword>
<keyword evidence="1" id="KW-0175">Coiled coil</keyword>
<feature type="coiled-coil region" evidence="1">
    <location>
        <begin position="321"/>
        <end position="356"/>
    </location>
</feature>